<evidence type="ECO:0000313" key="2">
    <source>
        <dbReference type="EMBL" id="CAI9108968.1"/>
    </source>
</evidence>
<evidence type="ECO:0000313" key="3">
    <source>
        <dbReference type="Proteomes" id="UP001161247"/>
    </source>
</evidence>
<sequence length="702" mass="80457">MRKLSPVDGGPRRKSPRKRKEPETAAKTQGPKRTKDIVPVPQEQSLKAIHPEAPTSNNDSIFSKDEAAPPEGPAKLEEDDNATKKFITRMSPSTLLSWTSRPCRPNFLSSWSTTLGPAQESTFPNGEHFKIEEEDVLAVLDLPRGKKEVELFNKSEWLEEEHAPFVELWKRRFDPKKGKTQYPRKSCPFLVLKSLKDVNQIKEYNWCAFTIKALIEEVEDWKKQSNFSGPLLFFLLMSPYTKHFNMMAKLSRSYAEIRDIEKELGINPGPVLKKLLEKFTSMLNTRTTVSNEATVDDEDVYENKEFQEAFELCMQAINCGKEDHIPNEKAEVVGPPRHRLRKETKADPATVSEKEDQMVYRENQCPRTKDQIANEKVEVVVPPRQKKKRKSKRKQQKSSQTSFDLCITSQDSNISGTEKADEVIFEVLSSVTEMNLDETPNVSSLDMIADVIIEKLKVEETSVTVPINIVFPSRNVSQKLNFPDTPDIKRDEGITDDLELNIQVVTWTPEKAAESVSRIIHHARKCVRRNKMRDVKEVPPCFGSPFWLQMKKRRTVMKLTKLEQLILDFVLLAGRKEEESRKTMELFRYGTIVNLTGKHFGELGLDFGFESYLKRIKANDPGLRGLQAFTPALTWQNTENHKDCDVYAMHHMEFYNGEEEAFTAPIAGKDSSYISNFRTKYLARILLSPETEMLLEVVTASE</sequence>
<accession>A0AAV1DM58</accession>
<reference evidence="2" key="1">
    <citation type="submission" date="2023-03" db="EMBL/GenBank/DDBJ databases">
        <authorList>
            <person name="Julca I."/>
        </authorList>
    </citation>
    <scope>NUCLEOTIDE SEQUENCE</scope>
</reference>
<dbReference type="AlphaFoldDB" id="A0AAV1DM58"/>
<feature type="compositionally biased region" description="Basic residues" evidence="1">
    <location>
        <begin position="384"/>
        <end position="396"/>
    </location>
</feature>
<dbReference type="Proteomes" id="UP001161247">
    <property type="component" value="Chromosome 6"/>
</dbReference>
<feature type="compositionally biased region" description="Basic and acidic residues" evidence="1">
    <location>
        <begin position="367"/>
        <end position="378"/>
    </location>
</feature>
<feature type="region of interest" description="Disordered" evidence="1">
    <location>
        <begin position="363"/>
        <end position="402"/>
    </location>
</feature>
<keyword evidence="3" id="KW-1185">Reference proteome</keyword>
<proteinExistence type="predicted"/>
<feature type="region of interest" description="Disordered" evidence="1">
    <location>
        <begin position="1"/>
        <end position="82"/>
    </location>
</feature>
<name>A0AAV1DM58_OLDCO</name>
<dbReference type="EMBL" id="OX459123">
    <property type="protein sequence ID" value="CAI9108968.1"/>
    <property type="molecule type" value="Genomic_DNA"/>
</dbReference>
<evidence type="ECO:0000256" key="1">
    <source>
        <dbReference type="SAM" id="MobiDB-lite"/>
    </source>
</evidence>
<protein>
    <submittedName>
        <fullName evidence="2">OLC1v1008689C1</fullName>
    </submittedName>
</protein>
<organism evidence="2 3">
    <name type="scientific">Oldenlandia corymbosa var. corymbosa</name>
    <dbReference type="NCBI Taxonomy" id="529605"/>
    <lineage>
        <taxon>Eukaryota</taxon>
        <taxon>Viridiplantae</taxon>
        <taxon>Streptophyta</taxon>
        <taxon>Embryophyta</taxon>
        <taxon>Tracheophyta</taxon>
        <taxon>Spermatophyta</taxon>
        <taxon>Magnoliopsida</taxon>
        <taxon>eudicotyledons</taxon>
        <taxon>Gunneridae</taxon>
        <taxon>Pentapetalae</taxon>
        <taxon>asterids</taxon>
        <taxon>lamiids</taxon>
        <taxon>Gentianales</taxon>
        <taxon>Rubiaceae</taxon>
        <taxon>Rubioideae</taxon>
        <taxon>Spermacoceae</taxon>
        <taxon>Hedyotis-Oldenlandia complex</taxon>
        <taxon>Oldenlandia</taxon>
    </lineage>
</organism>
<gene>
    <name evidence="2" type="ORF">OLC1_LOCUS16950</name>
</gene>